<gene>
    <name evidence="2" type="ORF">CVT24_012277</name>
</gene>
<name>A0A409X329_9AGAR</name>
<dbReference type="EMBL" id="NHTK01004748">
    <property type="protein sequence ID" value="PPQ85151.1"/>
    <property type="molecule type" value="Genomic_DNA"/>
</dbReference>
<evidence type="ECO:0000313" key="2">
    <source>
        <dbReference type="EMBL" id="PPQ85151.1"/>
    </source>
</evidence>
<protein>
    <submittedName>
        <fullName evidence="2">Uncharacterized protein</fullName>
    </submittedName>
</protein>
<feature type="region of interest" description="Disordered" evidence="1">
    <location>
        <begin position="87"/>
        <end position="110"/>
    </location>
</feature>
<accession>A0A409X329</accession>
<comment type="caution">
    <text evidence="2">The sequence shown here is derived from an EMBL/GenBank/DDBJ whole genome shotgun (WGS) entry which is preliminary data.</text>
</comment>
<dbReference type="AlphaFoldDB" id="A0A409X329"/>
<organism evidence="2 3">
    <name type="scientific">Panaeolus cyanescens</name>
    <dbReference type="NCBI Taxonomy" id="181874"/>
    <lineage>
        <taxon>Eukaryota</taxon>
        <taxon>Fungi</taxon>
        <taxon>Dikarya</taxon>
        <taxon>Basidiomycota</taxon>
        <taxon>Agaricomycotina</taxon>
        <taxon>Agaricomycetes</taxon>
        <taxon>Agaricomycetidae</taxon>
        <taxon>Agaricales</taxon>
        <taxon>Agaricineae</taxon>
        <taxon>Galeropsidaceae</taxon>
        <taxon>Panaeolus</taxon>
    </lineage>
</organism>
<keyword evidence="3" id="KW-1185">Reference proteome</keyword>
<evidence type="ECO:0000313" key="3">
    <source>
        <dbReference type="Proteomes" id="UP000284842"/>
    </source>
</evidence>
<dbReference type="InParanoid" id="A0A409X329"/>
<evidence type="ECO:0000256" key="1">
    <source>
        <dbReference type="SAM" id="MobiDB-lite"/>
    </source>
</evidence>
<dbReference type="OrthoDB" id="3211582at2759"/>
<dbReference type="STRING" id="181874.A0A409X329"/>
<sequence>MNLFHHTDNKYYNLNPPNYVVSQTTATSSALHRSVSTISGDSMSSGESGVIKSIANRLLERQDPVLVQARQRLLDAEAVEKEADRAYHEAKQRVKQARRDLRRLEHQTREEARRIRSTQLQGQQMTSGFMQVRRR</sequence>
<reference evidence="2 3" key="1">
    <citation type="journal article" date="2018" name="Evol. Lett.">
        <title>Horizontal gene cluster transfer increased hallucinogenic mushroom diversity.</title>
        <authorList>
            <person name="Reynolds H.T."/>
            <person name="Vijayakumar V."/>
            <person name="Gluck-Thaler E."/>
            <person name="Korotkin H.B."/>
            <person name="Matheny P.B."/>
            <person name="Slot J.C."/>
        </authorList>
    </citation>
    <scope>NUCLEOTIDE SEQUENCE [LARGE SCALE GENOMIC DNA]</scope>
    <source>
        <strain evidence="2 3">2629</strain>
    </source>
</reference>
<dbReference type="Proteomes" id="UP000284842">
    <property type="component" value="Unassembled WGS sequence"/>
</dbReference>
<proteinExistence type="predicted"/>